<dbReference type="GO" id="GO:0006310">
    <property type="term" value="P:DNA recombination"/>
    <property type="evidence" value="ECO:0007669"/>
    <property type="project" value="UniProtKB-KW"/>
</dbReference>
<dbReference type="Gene3D" id="3.60.21.10">
    <property type="match status" value="1"/>
</dbReference>
<comment type="subunit">
    <text evidence="2 7">Heterodimer of SbcC and SbcD.</text>
</comment>
<dbReference type="Pfam" id="PF12320">
    <property type="entry name" value="SbcD_C"/>
    <property type="match status" value="1"/>
</dbReference>
<comment type="similarity">
    <text evidence="1 7">Belongs to the SbcD family.</text>
</comment>
<keyword evidence="11" id="KW-1185">Reference proteome</keyword>
<accession>A0A923NBI8</accession>
<dbReference type="EMBL" id="JACRWC010000025">
    <property type="protein sequence ID" value="MBC5998647.1"/>
    <property type="molecule type" value="Genomic_DNA"/>
</dbReference>
<dbReference type="GO" id="GO:0008408">
    <property type="term" value="F:3'-5' exonuclease activity"/>
    <property type="evidence" value="ECO:0007669"/>
    <property type="project" value="InterPro"/>
</dbReference>
<reference evidence="10" key="1">
    <citation type="submission" date="2020-08" db="EMBL/GenBank/DDBJ databases">
        <authorList>
            <person name="Liu C."/>
            <person name="Sun Q."/>
        </authorList>
    </citation>
    <scope>NUCLEOTIDE SEQUENCE</scope>
    <source>
        <strain evidence="10">BX16</strain>
    </source>
</reference>
<evidence type="ECO:0000256" key="3">
    <source>
        <dbReference type="ARBA" id="ARBA00013365"/>
    </source>
</evidence>
<dbReference type="InterPro" id="IPR004593">
    <property type="entry name" value="SbcD"/>
</dbReference>
<evidence type="ECO:0000313" key="10">
    <source>
        <dbReference type="EMBL" id="MBC5998647.1"/>
    </source>
</evidence>
<dbReference type="InterPro" id="IPR026843">
    <property type="entry name" value="SbcD_C"/>
</dbReference>
<evidence type="ECO:0000259" key="8">
    <source>
        <dbReference type="Pfam" id="PF00149"/>
    </source>
</evidence>
<dbReference type="InterPro" id="IPR029052">
    <property type="entry name" value="Metallo-depent_PP-like"/>
</dbReference>
<organism evidence="10 11">
    <name type="scientific">Lentihominibacter faecis</name>
    <dbReference type="NCBI Taxonomy" id="2764712"/>
    <lineage>
        <taxon>Bacteria</taxon>
        <taxon>Bacillati</taxon>
        <taxon>Bacillota</taxon>
        <taxon>Clostridia</taxon>
        <taxon>Peptostreptococcales</taxon>
        <taxon>Anaerovoracaceae</taxon>
        <taxon>Lentihominibacter</taxon>
    </lineage>
</organism>
<evidence type="ECO:0000313" key="11">
    <source>
        <dbReference type="Proteomes" id="UP000644115"/>
    </source>
</evidence>
<dbReference type="SUPFAM" id="SSF56300">
    <property type="entry name" value="Metallo-dependent phosphatases"/>
    <property type="match status" value="1"/>
</dbReference>
<dbReference type="GO" id="GO:0004519">
    <property type="term" value="F:endonuclease activity"/>
    <property type="evidence" value="ECO:0007669"/>
    <property type="project" value="UniProtKB-KW"/>
</dbReference>
<gene>
    <name evidence="7" type="primary">sbcD</name>
    <name evidence="10" type="ORF">H8876_01240</name>
</gene>
<evidence type="ECO:0000256" key="4">
    <source>
        <dbReference type="ARBA" id="ARBA00022722"/>
    </source>
</evidence>
<feature type="domain" description="Calcineurin-like phosphoesterase" evidence="8">
    <location>
        <begin position="1"/>
        <end position="234"/>
    </location>
</feature>
<evidence type="ECO:0000256" key="1">
    <source>
        <dbReference type="ARBA" id="ARBA00010555"/>
    </source>
</evidence>
<dbReference type="CDD" id="cd00840">
    <property type="entry name" value="MPP_Mre11_N"/>
    <property type="match status" value="1"/>
</dbReference>
<dbReference type="AlphaFoldDB" id="A0A923NBI8"/>
<proteinExistence type="inferred from homology"/>
<dbReference type="PANTHER" id="PTHR30337:SF0">
    <property type="entry name" value="NUCLEASE SBCCD SUBUNIT D"/>
    <property type="match status" value="1"/>
</dbReference>
<dbReference type="InterPro" id="IPR041796">
    <property type="entry name" value="Mre11_N"/>
</dbReference>
<dbReference type="RefSeq" id="WP_249286206.1">
    <property type="nucleotide sequence ID" value="NZ_JACRWC010000025.1"/>
</dbReference>
<dbReference type="GO" id="GO:0006260">
    <property type="term" value="P:DNA replication"/>
    <property type="evidence" value="ECO:0007669"/>
    <property type="project" value="UniProtKB-KW"/>
</dbReference>
<keyword evidence="4 7" id="KW-0540">Nuclease</keyword>
<keyword evidence="7" id="KW-0235">DNA replication</keyword>
<dbReference type="InterPro" id="IPR004843">
    <property type="entry name" value="Calcineurin-like_PHP"/>
</dbReference>
<dbReference type="NCBIfam" id="TIGR00619">
    <property type="entry name" value="sbcd"/>
    <property type="match status" value="1"/>
</dbReference>
<keyword evidence="7" id="KW-0255">Endonuclease</keyword>
<feature type="domain" description="Nuclease SbcCD subunit D C-terminal" evidence="9">
    <location>
        <begin position="302"/>
        <end position="394"/>
    </location>
</feature>
<dbReference type="PANTHER" id="PTHR30337">
    <property type="entry name" value="COMPONENT OF ATP-DEPENDENT DSDNA EXONUCLEASE"/>
    <property type="match status" value="1"/>
</dbReference>
<dbReference type="Pfam" id="PF00149">
    <property type="entry name" value="Metallophos"/>
    <property type="match status" value="1"/>
</dbReference>
<dbReference type="Proteomes" id="UP000644115">
    <property type="component" value="Unassembled WGS sequence"/>
</dbReference>
<dbReference type="InterPro" id="IPR050535">
    <property type="entry name" value="DNA_Repair-Maintenance_Comp"/>
</dbReference>
<evidence type="ECO:0000259" key="9">
    <source>
        <dbReference type="Pfam" id="PF12320"/>
    </source>
</evidence>
<keyword evidence="7" id="KW-0233">DNA recombination</keyword>
<evidence type="ECO:0000256" key="6">
    <source>
        <dbReference type="ARBA" id="ARBA00022839"/>
    </source>
</evidence>
<name>A0A923NBI8_9FIRM</name>
<keyword evidence="5 7" id="KW-0378">Hydrolase</keyword>
<protein>
    <recommendedName>
        <fullName evidence="3 7">Nuclease SbcCD subunit D</fullName>
    </recommendedName>
</protein>
<comment type="caution">
    <text evidence="10">The sequence shown here is derived from an EMBL/GenBank/DDBJ whole genome shotgun (WGS) entry which is preliminary data.</text>
</comment>
<evidence type="ECO:0000256" key="7">
    <source>
        <dbReference type="RuleBase" id="RU363069"/>
    </source>
</evidence>
<comment type="function">
    <text evidence="7">SbcCD cleaves DNA hairpin structures. These structures can inhibit DNA replication and are intermediates in certain DNA recombination reactions. The complex acts as a 3'-&gt;5' double strand exonuclease that can open hairpins. It also has a 5' single-strand endonuclease activity.</text>
</comment>
<evidence type="ECO:0000256" key="5">
    <source>
        <dbReference type="ARBA" id="ARBA00022801"/>
    </source>
</evidence>
<evidence type="ECO:0000256" key="2">
    <source>
        <dbReference type="ARBA" id="ARBA00011322"/>
    </source>
</evidence>
<sequence length="421" mass="46857">MKLIHLSDLHLGKRVNEFSMMEDQKYILKQILQRIDEEQPDGVILAGDIYDKPVPPAEAVELFDEFLVDLSRRGLQTFIISGNHDSAERLAFGGRLMEGSGIHFAPVFDAKVAPLHLEDELGTVDVFLLPFVKPAHVRRFFEAEAAAPRSGSVPETVLAAAPEIKTYTDAIRVAITCMDIDPSHRNVLVTHQFVTGAVRSDSEETSLSVGGTDNVDAAVFSDFDYVALGHIHRPQNMGGGSLIPEAGDGSDQSVSTAGLPLIRYCGTPLKYSFSEANHEKSITVVELGEKGKKDIRTIPLKPLRDMVELRGTYEELTAKNFYENTSYPADYVHITLTDEEDIPEAMGRLRVIYPYLMKLDYDNRRTRSSNEIQGASTMEDKTPGQLFAEFYELQNNAPLTDEQEQFLTELIGSIWRKEGAS</sequence>
<keyword evidence="6 7" id="KW-0269">Exonuclease</keyword>